<dbReference type="EMBL" id="CP144690">
    <property type="protein sequence ID" value="WVY91198.1"/>
    <property type="molecule type" value="Genomic_DNA"/>
</dbReference>
<dbReference type="Proteomes" id="UP001374535">
    <property type="component" value="Chromosome 11"/>
</dbReference>
<evidence type="ECO:0008006" key="5">
    <source>
        <dbReference type="Google" id="ProtNLM"/>
    </source>
</evidence>
<reference evidence="3 4" key="1">
    <citation type="journal article" date="2023" name="Life. Sci Alliance">
        <title>Evolutionary insights into 3D genome organization and epigenetic landscape of Vigna mungo.</title>
        <authorList>
            <person name="Junaid A."/>
            <person name="Singh B."/>
            <person name="Bhatia S."/>
        </authorList>
    </citation>
    <scope>NUCLEOTIDE SEQUENCE [LARGE SCALE GENOMIC DNA]</scope>
    <source>
        <strain evidence="3">Urdbean</strain>
    </source>
</reference>
<dbReference type="GO" id="GO:0010024">
    <property type="term" value="P:phytochromobilin biosynthetic process"/>
    <property type="evidence" value="ECO:0007669"/>
    <property type="project" value="InterPro"/>
</dbReference>
<protein>
    <recommendedName>
        <fullName evidence="5">Phytochromobilin:ferredoxin oxidoreductase, chloroplastic</fullName>
    </recommendedName>
</protein>
<evidence type="ECO:0000256" key="2">
    <source>
        <dbReference type="ARBA" id="ARBA00023002"/>
    </source>
</evidence>
<keyword evidence="2" id="KW-0560">Oxidoreductase</keyword>
<dbReference type="GO" id="GO:0050897">
    <property type="term" value="F:cobalt ion binding"/>
    <property type="evidence" value="ECO:0007669"/>
    <property type="project" value="InterPro"/>
</dbReference>
<sequence>MEFRIGGSPSSTFSLQRSLLPPLKTVTTFTADWGRRRSTCIQSFSVSYHKFVEFALDETRRHTHLNPSPLQEKFSSMNSKDGKGMLSMLSFEATKIRLLRSLIIETETMQVFDFTVFPEAEYDVPIFCANFFTSAKTNIVVLDLNPLHDIINQHEYKDKYFKSLIPLGLKYTQVWLELICKSVKETDESQVVLNLEAQHRYLTWRVEKDPGQGVLKKLIGDTLAKDLLRNFLFNGVDELGSKTFYDYFPHYCTQEGMLNKKGNIVGKSFENRPWDARGEFIGNWFLSWVLFI</sequence>
<evidence type="ECO:0000256" key="1">
    <source>
        <dbReference type="ARBA" id="ARBA00006908"/>
    </source>
</evidence>
<comment type="similarity">
    <text evidence="1">Belongs to the HY2 family.</text>
</comment>
<dbReference type="Pfam" id="PF05996">
    <property type="entry name" value="Fe_bilin_red"/>
    <property type="match status" value="2"/>
</dbReference>
<proteinExistence type="inferred from homology"/>
<gene>
    <name evidence="3" type="ORF">V8G54_036712</name>
</gene>
<accession>A0AAQ3RFQ0</accession>
<organism evidence="3 4">
    <name type="scientific">Vigna mungo</name>
    <name type="common">Black gram</name>
    <name type="synonym">Phaseolus mungo</name>
    <dbReference type="NCBI Taxonomy" id="3915"/>
    <lineage>
        <taxon>Eukaryota</taxon>
        <taxon>Viridiplantae</taxon>
        <taxon>Streptophyta</taxon>
        <taxon>Embryophyta</taxon>
        <taxon>Tracheophyta</taxon>
        <taxon>Spermatophyta</taxon>
        <taxon>Magnoliopsida</taxon>
        <taxon>eudicotyledons</taxon>
        <taxon>Gunneridae</taxon>
        <taxon>Pentapetalae</taxon>
        <taxon>rosids</taxon>
        <taxon>fabids</taxon>
        <taxon>Fabales</taxon>
        <taxon>Fabaceae</taxon>
        <taxon>Papilionoideae</taxon>
        <taxon>50 kb inversion clade</taxon>
        <taxon>NPAAA clade</taxon>
        <taxon>indigoferoid/millettioid clade</taxon>
        <taxon>Phaseoleae</taxon>
        <taxon>Vigna</taxon>
    </lineage>
</organism>
<evidence type="ECO:0000313" key="4">
    <source>
        <dbReference type="Proteomes" id="UP001374535"/>
    </source>
</evidence>
<keyword evidence="4" id="KW-1185">Reference proteome</keyword>
<evidence type="ECO:0000313" key="3">
    <source>
        <dbReference type="EMBL" id="WVY91198.1"/>
    </source>
</evidence>
<dbReference type="InterPro" id="IPR009249">
    <property type="entry name" value="Ferredoxin-dep_bilin_Rdtase"/>
</dbReference>
<dbReference type="AlphaFoldDB" id="A0AAQ3RFQ0"/>
<dbReference type="Gene3D" id="3.40.1500.20">
    <property type="match status" value="2"/>
</dbReference>
<dbReference type="PANTHER" id="PTHR34557">
    <property type="entry name" value="PHYTOCHROMOBILIN:FERREDOXIN OXIDOREDUCTASE, CHLOROPLASTIC"/>
    <property type="match status" value="1"/>
</dbReference>
<name>A0AAQ3RFQ0_VIGMU</name>
<dbReference type="PANTHER" id="PTHR34557:SF1">
    <property type="entry name" value="PHYTOCHROMOBILIN:FERREDOXIN OXIDOREDUCTASE, CHLOROPLASTIC"/>
    <property type="match status" value="1"/>
</dbReference>
<dbReference type="GO" id="GO:0050619">
    <property type="term" value="F:phytochromobilin:ferredoxin oxidoreductase activity"/>
    <property type="evidence" value="ECO:0007669"/>
    <property type="project" value="TreeGrafter"/>
</dbReference>